<feature type="transmembrane region" description="Helical" evidence="1">
    <location>
        <begin position="140"/>
        <end position="163"/>
    </location>
</feature>
<feature type="transmembrane region" description="Helical" evidence="1">
    <location>
        <begin position="104"/>
        <end position="128"/>
    </location>
</feature>
<name>A0A4R6T6N2_9BACT</name>
<dbReference type="Proteomes" id="UP000294535">
    <property type="component" value="Unassembled WGS sequence"/>
</dbReference>
<keyword evidence="1" id="KW-0812">Transmembrane</keyword>
<feature type="transmembrane region" description="Helical" evidence="1">
    <location>
        <begin position="66"/>
        <end position="92"/>
    </location>
</feature>
<gene>
    <name evidence="2" type="ORF">DFQ04_1984</name>
</gene>
<evidence type="ECO:0000313" key="2">
    <source>
        <dbReference type="EMBL" id="TDQ17332.1"/>
    </source>
</evidence>
<proteinExistence type="predicted"/>
<keyword evidence="1" id="KW-0472">Membrane</keyword>
<feature type="transmembrane region" description="Helical" evidence="1">
    <location>
        <begin position="169"/>
        <end position="187"/>
    </location>
</feature>
<dbReference type="EMBL" id="SNYF01000006">
    <property type="protein sequence ID" value="TDQ17332.1"/>
    <property type="molecule type" value="Genomic_DNA"/>
</dbReference>
<comment type="caution">
    <text evidence="2">The sequence shown here is derived from an EMBL/GenBank/DDBJ whole genome shotgun (WGS) entry which is preliminary data.</text>
</comment>
<evidence type="ECO:0000313" key="3">
    <source>
        <dbReference type="Proteomes" id="UP000294535"/>
    </source>
</evidence>
<protein>
    <submittedName>
        <fullName evidence="2">Uncharacterized protein</fullName>
    </submittedName>
</protein>
<dbReference type="AlphaFoldDB" id="A0A4R6T6N2"/>
<accession>A0A4R6T6N2</accession>
<organism evidence="2 3">
    <name type="scientific">Algoriphagus boseongensis</name>
    <dbReference type="NCBI Taxonomy" id="1442587"/>
    <lineage>
        <taxon>Bacteria</taxon>
        <taxon>Pseudomonadati</taxon>
        <taxon>Bacteroidota</taxon>
        <taxon>Cytophagia</taxon>
        <taxon>Cytophagales</taxon>
        <taxon>Cyclobacteriaceae</taxon>
        <taxon>Algoriphagus</taxon>
    </lineage>
</organism>
<sequence>MDDGKTSGRKNLVKETIFNSKSKKSPFRKIWAFIIRLISTNLIGVTQKQKTIKKVLQKILSIVLEIVKFFSVFLFCNLIFSVATSFFFNLFALDKLSIGGLYGAFYIFFMLSPTTFGYYCIHYLVHYLKPEWDRKPKYALIYMTLALGYTYVFGFVFPIIGLISSSKNVIYQFLGIAIASGVTFWVLKDQVEK</sequence>
<keyword evidence="1" id="KW-1133">Transmembrane helix</keyword>
<reference evidence="2 3" key="1">
    <citation type="submission" date="2019-03" db="EMBL/GenBank/DDBJ databases">
        <title>Genomic Encyclopedia of Type Strains, Phase III (KMG-III): the genomes of soil and plant-associated and newly described type strains.</title>
        <authorList>
            <person name="Whitman W."/>
        </authorList>
    </citation>
    <scope>NUCLEOTIDE SEQUENCE [LARGE SCALE GENOMIC DNA]</scope>
    <source>
        <strain evidence="2 3">CECT 8446</strain>
    </source>
</reference>
<evidence type="ECO:0000256" key="1">
    <source>
        <dbReference type="SAM" id="Phobius"/>
    </source>
</evidence>
<keyword evidence="3" id="KW-1185">Reference proteome</keyword>